<protein>
    <submittedName>
        <fullName evidence="1">Uncharacterized protein</fullName>
    </submittedName>
</protein>
<organism evidence="1 2">
    <name type="scientific">Pomacea canaliculata</name>
    <name type="common">Golden apple snail</name>
    <dbReference type="NCBI Taxonomy" id="400727"/>
    <lineage>
        <taxon>Eukaryota</taxon>
        <taxon>Metazoa</taxon>
        <taxon>Spiralia</taxon>
        <taxon>Lophotrochozoa</taxon>
        <taxon>Mollusca</taxon>
        <taxon>Gastropoda</taxon>
        <taxon>Caenogastropoda</taxon>
        <taxon>Architaenioglossa</taxon>
        <taxon>Ampullarioidea</taxon>
        <taxon>Ampullariidae</taxon>
        <taxon>Pomacea</taxon>
    </lineage>
</organism>
<dbReference type="AlphaFoldDB" id="A0A2T7P063"/>
<comment type="caution">
    <text evidence="1">The sequence shown here is derived from an EMBL/GenBank/DDBJ whole genome shotgun (WGS) entry which is preliminary data.</text>
</comment>
<dbReference type="EMBL" id="PZQS01000008">
    <property type="protein sequence ID" value="PVD26802.1"/>
    <property type="molecule type" value="Genomic_DNA"/>
</dbReference>
<gene>
    <name evidence="1" type="ORF">C0Q70_14481</name>
</gene>
<reference evidence="1 2" key="1">
    <citation type="submission" date="2018-04" db="EMBL/GenBank/DDBJ databases">
        <title>The genome of golden apple snail Pomacea canaliculata provides insight into stress tolerance and invasive adaptation.</title>
        <authorList>
            <person name="Liu C."/>
            <person name="Liu B."/>
            <person name="Ren Y."/>
            <person name="Zhang Y."/>
            <person name="Wang H."/>
            <person name="Li S."/>
            <person name="Jiang F."/>
            <person name="Yin L."/>
            <person name="Zhang G."/>
            <person name="Qian W."/>
            <person name="Fan W."/>
        </authorList>
    </citation>
    <scope>NUCLEOTIDE SEQUENCE [LARGE SCALE GENOMIC DNA]</scope>
    <source>
        <strain evidence="1">SZHN2017</strain>
        <tissue evidence="1">Muscle</tissue>
    </source>
</reference>
<evidence type="ECO:0000313" key="2">
    <source>
        <dbReference type="Proteomes" id="UP000245119"/>
    </source>
</evidence>
<dbReference type="Proteomes" id="UP000245119">
    <property type="component" value="Linkage Group LG8"/>
</dbReference>
<name>A0A2T7P063_POMCA</name>
<sequence>MLKEKGQTEWRSTEAEVFDILAQSRLHQGTAIPVEIKAEREICEEWTGLEPGLSLPLRLALREA</sequence>
<accession>A0A2T7P063</accession>
<keyword evidence="2" id="KW-1185">Reference proteome</keyword>
<proteinExistence type="predicted"/>
<evidence type="ECO:0000313" key="1">
    <source>
        <dbReference type="EMBL" id="PVD26802.1"/>
    </source>
</evidence>